<reference evidence="2" key="1">
    <citation type="journal article" date="2006" name="Science">
        <title>Ancient noncoding elements conserved in the human genome.</title>
        <authorList>
            <person name="Venkatesh B."/>
            <person name="Kirkness E.F."/>
            <person name="Loh Y.H."/>
            <person name="Halpern A.L."/>
            <person name="Lee A.P."/>
            <person name="Johnson J."/>
            <person name="Dandona N."/>
            <person name="Viswanathan L.D."/>
            <person name="Tay A."/>
            <person name="Venter J.C."/>
            <person name="Strausberg R.L."/>
            <person name="Brenner S."/>
        </authorList>
    </citation>
    <scope>NUCLEOTIDE SEQUENCE [LARGE SCALE GENOMIC DNA]</scope>
</reference>
<reference evidence="2" key="2">
    <citation type="journal article" date="2007" name="PLoS Biol.">
        <title>Survey sequencing and comparative analysis of the elephant shark (Callorhinchus milii) genome.</title>
        <authorList>
            <person name="Venkatesh B."/>
            <person name="Kirkness E.F."/>
            <person name="Loh Y.H."/>
            <person name="Halpern A.L."/>
            <person name="Lee A.P."/>
            <person name="Johnson J."/>
            <person name="Dandona N."/>
            <person name="Viswanathan L.D."/>
            <person name="Tay A."/>
            <person name="Venter J.C."/>
            <person name="Strausberg R.L."/>
            <person name="Brenner S."/>
        </authorList>
    </citation>
    <scope>NUCLEOTIDE SEQUENCE [LARGE SCALE GENOMIC DNA]</scope>
</reference>
<proteinExistence type="predicted"/>
<dbReference type="InParanoid" id="A0A4W3IYN3"/>
<reference evidence="1" key="4">
    <citation type="submission" date="2025-08" db="UniProtKB">
        <authorList>
            <consortium name="Ensembl"/>
        </authorList>
    </citation>
    <scope>IDENTIFICATION</scope>
</reference>
<dbReference type="Proteomes" id="UP000314986">
    <property type="component" value="Unassembled WGS sequence"/>
</dbReference>
<evidence type="ECO:0000313" key="2">
    <source>
        <dbReference type="Proteomes" id="UP000314986"/>
    </source>
</evidence>
<keyword evidence="2" id="KW-1185">Reference proteome</keyword>
<dbReference type="STRING" id="7868.ENSCMIP00000031213"/>
<dbReference type="PANTHER" id="PTHR47308">
    <property type="entry name" value="NUCLEAR GTPASE SLIP-GC"/>
    <property type="match status" value="1"/>
</dbReference>
<accession>A0A4W3IYN3</accession>
<organism evidence="1 2">
    <name type="scientific">Callorhinchus milii</name>
    <name type="common">Ghost shark</name>
    <dbReference type="NCBI Taxonomy" id="7868"/>
    <lineage>
        <taxon>Eukaryota</taxon>
        <taxon>Metazoa</taxon>
        <taxon>Chordata</taxon>
        <taxon>Craniata</taxon>
        <taxon>Vertebrata</taxon>
        <taxon>Chondrichthyes</taxon>
        <taxon>Holocephali</taxon>
        <taxon>Chimaeriformes</taxon>
        <taxon>Callorhinchidae</taxon>
        <taxon>Callorhinchus</taxon>
    </lineage>
</organism>
<reference evidence="1" key="5">
    <citation type="submission" date="2025-09" db="UniProtKB">
        <authorList>
            <consortium name="Ensembl"/>
        </authorList>
    </citation>
    <scope>IDENTIFICATION</scope>
</reference>
<dbReference type="GO" id="GO:0003924">
    <property type="term" value="F:GTPase activity"/>
    <property type="evidence" value="ECO:0007669"/>
    <property type="project" value="TreeGrafter"/>
</dbReference>
<protein>
    <submittedName>
        <fullName evidence="1">Nuclear GTPase SLIP-GC-like</fullName>
    </submittedName>
</protein>
<evidence type="ECO:0000313" key="1">
    <source>
        <dbReference type="Ensembl" id="ENSCMIP00000031213.1"/>
    </source>
</evidence>
<reference evidence="2" key="3">
    <citation type="journal article" date="2014" name="Nature">
        <title>Elephant shark genome provides unique insights into gnathostome evolution.</title>
        <authorList>
            <consortium name="International Elephant Shark Genome Sequencing Consortium"/>
            <person name="Venkatesh B."/>
            <person name="Lee A.P."/>
            <person name="Ravi V."/>
            <person name="Maurya A.K."/>
            <person name="Lian M.M."/>
            <person name="Swann J.B."/>
            <person name="Ohta Y."/>
            <person name="Flajnik M.F."/>
            <person name="Sutoh Y."/>
            <person name="Kasahara M."/>
            <person name="Hoon S."/>
            <person name="Gangu V."/>
            <person name="Roy S.W."/>
            <person name="Irimia M."/>
            <person name="Korzh V."/>
            <person name="Kondrychyn I."/>
            <person name="Lim Z.W."/>
            <person name="Tay B.H."/>
            <person name="Tohari S."/>
            <person name="Kong K.W."/>
            <person name="Ho S."/>
            <person name="Lorente-Galdos B."/>
            <person name="Quilez J."/>
            <person name="Marques-Bonet T."/>
            <person name="Raney B.J."/>
            <person name="Ingham P.W."/>
            <person name="Tay A."/>
            <person name="Hillier L.W."/>
            <person name="Minx P."/>
            <person name="Boehm T."/>
            <person name="Wilson R.K."/>
            <person name="Brenner S."/>
            <person name="Warren W.C."/>
        </authorList>
    </citation>
    <scope>NUCLEOTIDE SEQUENCE [LARGE SCALE GENOMIC DNA]</scope>
</reference>
<dbReference type="PANTHER" id="PTHR47308:SF1">
    <property type="entry name" value="NUCLEAR GTPASE SLIP-GC"/>
    <property type="match status" value="1"/>
</dbReference>
<dbReference type="AlphaFoldDB" id="A0A4W3IYN3"/>
<dbReference type="Ensembl" id="ENSCMIT00000031688.1">
    <property type="protein sequence ID" value="ENSCMIP00000031213.1"/>
    <property type="gene ID" value="ENSCMIG00000013417.1"/>
</dbReference>
<sequence length="129" mass="15093">MENYIIEKKKSIYRSPAKSVQHYMKPAYEEASQKKGSKLQKEMKRILTTHLETHKSAMFTYAVGKTMKEFNEMKAHVERKLETELRKALKLGLAQWPGHTILPDFTEELKDMIEKSNEIDSIRMGLECD</sequence>
<dbReference type="InterPro" id="IPR053082">
    <property type="entry name" value="Nuclear_GTPase_SLIP-GC"/>
</dbReference>
<name>A0A4W3IYN3_CALMI</name>